<dbReference type="InterPro" id="IPR049452">
    <property type="entry name" value="Anoctamin_TM"/>
</dbReference>
<feature type="transmembrane region" description="Helical" evidence="6">
    <location>
        <begin position="58"/>
        <end position="77"/>
    </location>
</feature>
<feature type="compositionally biased region" description="Polar residues" evidence="7">
    <location>
        <begin position="523"/>
        <end position="534"/>
    </location>
</feature>
<evidence type="ECO:0000256" key="4">
    <source>
        <dbReference type="ARBA" id="ARBA00022989"/>
    </source>
</evidence>
<evidence type="ECO:0000313" key="10">
    <source>
        <dbReference type="Proteomes" id="UP000091820"/>
    </source>
</evidence>
<organism evidence="9 10">
    <name type="scientific">Glossina brevipalpis</name>
    <dbReference type="NCBI Taxonomy" id="37001"/>
    <lineage>
        <taxon>Eukaryota</taxon>
        <taxon>Metazoa</taxon>
        <taxon>Ecdysozoa</taxon>
        <taxon>Arthropoda</taxon>
        <taxon>Hexapoda</taxon>
        <taxon>Insecta</taxon>
        <taxon>Pterygota</taxon>
        <taxon>Neoptera</taxon>
        <taxon>Endopterygota</taxon>
        <taxon>Diptera</taxon>
        <taxon>Brachycera</taxon>
        <taxon>Muscomorpha</taxon>
        <taxon>Hippoboscoidea</taxon>
        <taxon>Glossinidae</taxon>
        <taxon>Glossina</taxon>
    </lineage>
</organism>
<keyword evidence="10" id="KW-1185">Reference proteome</keyword>
<accession>A0A1A9X2A0</accession>
<evidence type="ECO:0000313" key="9">
    <source>
        <dbReference type="EnsemblMetazoa" id="GBRI041663-PA"/>
    </source>
</evidence>
<evidence type="ECO:0000256" key="7">
    <source>
        <dbReference type="SAM" id="MobiDB-lite"/>
    </source>
</evidence>
<feature type="region of interest" description="Disordered" evidence="7">
    <location>
        <begin position="428"/>
        <end position="538"/>
    </location>
</feature>
<protein>
    <recommendedName>
        <fullName evidence="6">Anoctamin</fullName>
    </recommendedName>
</protein>
<reference evidence="10" key="1">
    <citation type="submission" date="2014-03" db="EMBL/GenBank/DDBJ databases">
        <authorList>
            <person name="Aksoy S."/>
            <person name="Warren W."/>
            <person name="Wilson R.K."/>
        </authorList>
    </citation>
    <scope>NUCLEOTIDE SEQUENCE [LARGE SCALE GENOMIC DNA]</scope>
    <source>
        <strain evidence="10">IAEA</strain>
    </source>
</reference>
<sequence length="629" mass="68090">MLVQMGYVVLFSAAFPLAGICALINNLMEIRSDAFKLAHVHQRPFGQRVANIGTWQNALSLLSLAAVIVNCALIGLSGQVSRLWPGLTTAQTIILIVTLEHIMLALRSALTWLLPELPSWLAAEIARAEHCRREMQCKGTSPRPTPPTPPSTTSTPAEHDLSALNMEGIRSGKDVRSTAAGTATNEQALNSQISADVLYQQQAGHMRTDYEPYIDDIARYGLQRNFETEENVFVSRDSTPDSPPSQTSTILIRPLHESTPPNSGTSLTSLNQDLSHGLSGACKSCKQKKKILEIPPFRGYSVRNLSSIPKQRMHVLTGGSASSTSSLALNARQNMHIPDIPPFRKKSSDSAEHTGSSASSSPQRTRQPVFLSSSPPLPPPPPKISEIPPFKPRKISAESTMHLNMSELKSTTDTMDILKPAPSWSNVAMKTAQQTTQQQQQQSSALITASIAQQSHTSAHIAPSSSSSSGGGGSVTGAVNRTEIARASVSSMPTSSSNFLQQQQSTDKEQPSTSQQQQISTTAKSNSVSVSTPGGCTDDETKAAELAAKKSRLKQKLVKSARSVAIFSLKLKERRQREAEKAAAIAVEHAKALAKLPPLPQPGDTEDYNHCRRFMKNKLEILKSIFIQF</sequence>
<dbReference type="InterPro" id="IPR007632">
    <property type="entry name" value="Anoctamin"/>
</dbReference>
<evidence type="ECO:0000256" key="3">
    <source>
        <dbReference type="ARBA" id="ARBA00022692"/>
    </source>
</evidence>
<dbReference type="AlphaFoldDB" id="A0A1A9X2A0"/>
<evidence type="ECO:0000259" key="8">
    <source>
        <dbReference type="Pfam" id="PF04547"/>
    </source>
</evidence>
<feature type="region of interest" description="Disordered" evidence="7">
    <location>
        <begin position="337"/>
        <end position="390"/>
    </location>
</feature>
<dbReference type="GO" id="GO:0005254">
    <property type="term" value="F:chloride channel activity"/>
    <property type="evidence" value="ECO:0007669"/>
    <property type="project" value="TreeGrafter"/>
</dbReference>
<reference evidence="9" key="2">
    <citation type="submission" date="2020-05" db="UniProtKB">
        <authorList>
            <consortium name="EnsemblMetazoa"/>
        </authorList>
    </citation>
    <scope>IDENTIFICATION</scope>
    <source>
        <strain evidence="9">IAEA</strain>
    </source>
</reference>
<comment type="subcellular location">
    <subcellularLocation>
        <location evidence="1 6">Membrane</location>
        <topology evidence="1 6">Multi-pass membrane protein</topology>
    </subcellularLocation>
</comment>
<feature type="compositionally biased region" description="Low complexity" evidence="7">
    <location>
        <begin position="511"/>
        <end position="522"/>
    </location>
</feature>
<proteinExistence type="inferred from homology"/>
<dbReference type="GO" id="GO:0005886">
    <property type="term" value="C:plasma membrane"/>
    <property type="evidence" value="ECO:0007669"/>
    <property type="project" value="TreeGrafter"/>
</dbReference>
<dbReference type="STRING" id="37001.A0A1A9X2A0"/>
<feature type="domain" description="Anoctamin transmembrane" evidence="8">
    <location>
        <begin position="1"/>
        <end position="127"/>
    </location>
</feature>
<dbReference type="Pfam" id="PF04547">
    <property type="entry name" value="Anoctamin"/>
    <property type="match status" value="1"/>
</dbReference>
<evidence type="ECO:0000256" key="5">
    <source>
        <dbReference type="ARBA" id="ARBA00023136"/>
    </source>
</evidence>
<comment type="similarity">
    <text evidence="2 6">Belongs to the anoctamin family.</text>
</comment>
<dbReference type="PANTHER" id="PTHR12308:SF51">
    <property type="entry name" value="ANOCTAMIN-8"/>
    <property type="match status" value="1"/>
</dbReference>
<dbReference type="Proteomes" id="UP000091820">
    <property type="component" value="Unassembled WGS sequence"/>
</dbReference>
<evidence type="ECO:0000256" key="2">
    <source>
        <dbReference type="ARBA" id="ARBA00009671"/>
    </source>
</evidence>
<feature type="compositionally biased region" description="Polar residues" evidence="7">
    <location>
        <begin position="488"/>
        <end position="505"/>
    </location>
</feature>
<dbReference type="PANTHER" id="PTHR12308">
    <property type="entry name" value="ANOCTAMIN"/>
    <property type="match status" value="1"/>
</dbReference>
<feature type="transmembrane region" description="Helical" evidence="6">
    <location>
        <begin position="6"/>
        <end position="27"/>
    </location>
</feature>
<name>A0A1A9X2A0_9MUSC</name>
<dbReference type="EnsemblMetazoa" id="GBRI041663-RA">
    <property type="protein sequence ID" value="GBRI041663-PA"/>
    <property type="gene ID" value="GBRI041663"/>
</dbReference>
<dbReference type="VEuPathDB" id="VectorBase:GBRI041663"/>
<keyword evidence="5 6" id="KW-0472">Membrane</keyword>
<evidence type="ECO:0000256" key="6">
    <source>
        <dbReference type="RuleBase" id="RU280814"/>
    </source>
</evidence>
<evidence type="ECO:0000256" key="1">
    <source>
        <dbReference type="ARBA" id="ARBA00004141"/>
    </source>
</evidence>
<keyword evidence="3 6" id="KW-0812">Transmembrane</keyword>
<keyword evidence="4 6" id="KW-1133">Transmembrane helix</keyword>
<feature type="compositionally biased region" description="Low complexity" evidence="7">
    <location>
        <begin position="431"/>
        <end position="455"/>
    </location>
</feature>
<comment type="caution">
    <text evidence="6">Lacks conserved residue(s) required for the propagation of feature annotation.</text>
</comment>
<feature type="region of interest" description="Disordered" evidence="7">
    <location>
        <begin position="134"/>
        <end position="158"/>
    </location>
</feature>